<name>A0A562BVJ9_9BURK</name>
<organism evidence="2 3">
    <name type="scientific">Cupriavidus gilardii J11</name>
    <dbReference type="NCBI Taxonomy" id="936133"/>
    <lineage>
        <taxon>Bacteria</taxon>
        <taxon>Pseudomonadati</taxon>
        <taxon>Pseudomonadota</taxon>
        <taxon>Betaproteobacteria</taxon>
        <taxon>Burkholderiales</taxon>
        <taxon>Burkholderiaceae</taxon>
        <taxon>Cupriavidus</taxon>
    </lineage>
</organism>
<sequence length="152" mass="16981">MLIDALLAFFHYLSIFALITFLTAEAVVLRPGILPATVRRVGIYDLLYFVSAMAALATGLLRLFHGAKGVDFYLPNPWFHAKMTVFVVIALCSVPPTLRFRRWRRQLATQPAFVPADAELKAARRWVMVEAHLLILLPLCAAMMARGIGLRG</sequence>
<keyword evidence="3" id="KW-1185">Reference proteome</keyword>
<evidence type="ECO:0000256" key="1">
    <source>
        <dbReference type="SAM" id="Phobius"/>
    </source>
</evidence>
<feature type="transmembrane region" description="Helical" evidence="1">
    <location>
        <begin position="41"/>
        <end position="65"/>
    </location>
</feature>
<evidence type="ECO:0000313" key="3">
    <source>
        <dbReference type="Proteomes" id="UP000318141"/>
    </source>
</evidence>
<evidence type="ECO:0000313" key="2">
    <source>
        <dbReference type="EMBL" id="TWG89254.1"/>
    </source>
</evidence>
<dbReference type="Pfam" id="PF09980">
    <property type="entry name" value="DUF2214"/>
    <property type="match status" value="1"/>
</dbReference>
<dbReference type="InterPro" id="IPR018706">
    <property type="entry name" value="DUF2214_membrane"/>
</dbReference>
<dbReference type="OrthoDB" id="826511at2"/>
<feature type="transmembrane region" description="Helical" evidence="1">
    <location>
        <begin position="6"/>
        <end position="29"/>
    </location>
</feature>
<comment type="caution">
    <text evidence="2">The sequence shown here is derived from an EMBL/GenBank/DDBJ whole genome shotgun (WGS) entry which is preliminary data.</text>
</comment>
<keyword evidence="1" id="KW-0812">Transmembrane</keyword>
<feature type="transmembrane region" description="Helical" evidence="1">
    <location>
        <begin position="131"/>
        <end position="149"/>
    </location>
</feature>
<reference evidence="2 3" key="1">
    <citation type="submission" date="2019-07" db="EMBL/GenBank/DDBJ databases">
        <title>Genome sequencing of lignin-degrading bacterial isolates.</title>
        <authorList>
            <person name="Gladden J."/>
        </authorList>
    </citation>
    <scope>NUCLEOTIDE SEQUENCE [LARGE SCALE GENOMIC DNA]</scope>
    <source>
        <strain evidence="2 3">J11</strain>
    </source>
</reference>
<protein>
    <submittedName>
        <fullName evidence="2">Putative membrane protein</fullName>
    </submittedName>
</protein>
<accession>A0A562BVJ9</accession>
<gene>
    <name evidence="2" type="ORF">L602_000100001440</name>
</gene>
<proteinExistence type="predicted"/>
<keyword evidence="1" id="KW-0472">Membrane</keyword>
<dbReference type="EMBL" id="VLJN01000001">
    <property type="protein sequence ID" value="TWG89254.1"/>
    <property type="molecule type" value="Genomic_DNA"/>
</dbReference>
<dbReference type="Proteomes" id="UP000318141">
    <property type="component" value="Unassembled WGS sequence"/>
</dbReference>
<feature type="transmembrane region" description="Helical" evidence="1">
    <location>
        <begin position="77"/>
        <end position="98"/>
    </location>
</feature>
<dbReference type="AlphaFoldDB" id="A0A562BVJ9"/>
<keyword evidence="1" id="KW-1133">Transmembrane helix</keyword>